<dbReference type="PANTHER" id="PTHR34387:SF1">
    <property type="entry name" value="PERIPLASMIC IMMUNOGENIC PROTEIN"/>
    <property type="match status" value="1"/>
</dbReference>
<dbReference type="PANTHER" id="PTHR34387">
    <property type="entry name" value="SLR1258 PROTEIN"/>
    <property type="match status" value="1"/>
</dbReference>
<evidence type="ECO:0000313" key="3">
    <source>
        <dbReference type="Proteomes" id="UP001430701"/>
    </source>
</evidence>
<name>A0ABS8TT47_9GAMM</name>
<dbReference type="Proteomes" id="UP001430701">
    <property type="component" value="Unassembled WGS sequence"/>
</dbReference>
<sequence>MRIALLPLLIAMSLFTGLAISAHAHTSSNCNLPSDGTLLSISTEGESKRTPDIATLSASVFTQAPSSSTAMGQNAERMSRVMAGIKTAGIADKDVQTNSVSLYPQYVYQEKLGQKLTGYQASNTINIKVRDLAKLGKVIDVLTANGISQLNGPNFEIDQIESAYDEARFSALQKAQAQAKSYADRLGLKVRRVIDLSENRSGGTRPVRMMVARSMNMKADIDTPISPGENSVNVSLNMTFELGK</sequence>
<dbReference type="Pfam" id="PF04402">
    <property type="entry name" value="SIMPL"/>
    <property type="match status" value="1"/>
</dbReference>
<reference evidence="2" key="1">
    <citation type="submission" date="2021-11" db="EMBL/GenBank/DDBJ databases">
        <title>Genome sequence of Xylella taiwanensis PLS432.</title>
        <authorList>
            <person name="Weng L.-W."/>
            <person name="Su C.-C."/>
            <person name="Tsai C.-W."/>
            <person name="Kuo C.-H."/>
        </authorList>
    </citation>
    <scope>NUCLEOTIDE SEQUENCE</scope>
    <source>
        <strain evidence="2">PLS432</strain>
    </source>
</reference>
<evidence type="ECO:0000313" key="2">
    <source>
        <dbReference type="EMBL" id="MCD8473291.1"/>
    </source>
</evidence>
<dbReference type="RefSeq" id="WP_232120184.1">
    <property type="nucleotide sequence ID" value="NZ_JAJPPU010000002.1"/>
</dbReference>
<dbReference type="InterPro" id="IPR007497">
    <property type="entry name" value="SIMPL/DUF541"/>
</dbReference>
<dbReference type="Gene3D" id="3.30.70.2970">
    <property type="entry name" value="Protein of unknown function (DUF541), domain 2"/>
    <property type="match status" value="1"/>
</dbReference>
<dbReference type="EMBL" id="JAJPPU010000002">
    <property type="protein sequence ID" value="MCD8473291.1"/>
    <property type="molecule type" value="Genomic_DNA"/>
</dbReference>
<dbReference type="Gene3D" id="3.30.110.170">
    <property type="entry name" value="Protein of unknown function (DUF541), domain 1"/>
    <property type="match status" value="1"/>
</dbReference>
<dbReference type="InterPro" id="IPR052022">
    <property type="entry name" value="26kDa_periplasmic_antigen"/>
</dbReference>
<organism evidence="2 3">
    <name type="scientific">Xylella taiwanensis</name>
    <dbReference type="NCBI Taxonomy" id="1444770"/>
    <lineage>
        <taxon>Bacteria</taxon>
        <taxon>Pseudomonadati</taxon>
        <taxon>Pseudomonadota</taxon>
        <taxon>Gammaproteobacteria</taxon>
        <taxon>Lysobacterales</taxon>
        <taxon>Lysobacteraceae</taxon>
        <taxon>Xylella</taxon>
    </lineage>
</organism>
<proteinExistence type="predicted"/>
<protein>
    <submittedName>
        <fullName evidence="2">SIMPL domain-containing protein</fullName>
    </submittedName>
</protein>
<feature type="chain" id="PRO_5045404620" evidence="1">
    <location>
        <begin position="25"/>
        <end position="244"/>
    </location>
</feature>
<keyword evidence="1" id="KW-0732">Signal</keyword>
<feature type="signal peptide" evidence="1">
    <location>
        <begin position="1"/>
        <end position="24"/>
    </location>
</feature>
<evidence type="ECO:0000256" key="1">
    <source>
        <dbReference type="SAM" id="SignalP"/>
    </source>
</evidence>
<gene>
    <name evidence="2" type="ORF">LPH55_07440</name>
</gene>
<keyword evidence="3" id="KW-1185">Reference proteome</keyword>
<accession>A0ABS8TT47</accession>
<comment type="caution">
    <text evidence="2">The sequence shown here is derived from an EMBL/GenBank/DDBJ whole genome shotgun (WGS) entry which is preliminary data.</text>
</comment>